<evidence type="ECO:0000256" key="1">
    <source>
        <dbReference type="ARBA" id="ARBA00023002"/>
    </source>
</evidence>
<sequence>MGEGMAGVDRIDGGPRQVVVVGAGIVGLSTAWFLQERGVQVTVIDRTGVAAGASWGNAGWLSPALTIPLNQPAVLRYGLKSLFNPSAPLHIPLRADLGLARFLATFARHCTTASAERAVRANQPFNAECLEAFDVLSGNGVDVPVTESAITALFETDAHARELRHEIAMLERAGLAVEVNELRGAGLREAVPLTSGVATVAVAVDRQRYIDPGRFVTALGEAVAERGAAMPVDQVIGVSPQGSRVIVRGAGGTDYTADAVVVATGAWLNELTRPWVRVPVRAGRGYSFTVPIDRAMPGPIYLPTERVACTPYQGAMRVAGTMEFREPEAPIAPARVRSIVRSAARLLDGVRWDEARDVWVGPRPVSADGLPMIGQVGPSVYVAGGHGMWGLAHGPVTGRLLTEQITTGKQPEALRAFDPLR</sequence>
<dbReference type="Gene3D" id="3.30.9.10">
    <property type="entry name" value="D-Amino Acid Oxidase, subunit A, domain 2"/>
    <property type="match status" value="1"/>
</dbReference>
<evidence type="ECO:0000313" key="3">
    <source>
        <dbReference type="EMBL" id="CDQ43212.1"/>
    </source>
</evidence>
<reference evidence="3" key="1">
    <citation type="submission" date="2014-05" db="EMBL/GenBank/DDBJ databases">
        <authorList>
            <person name="Urmite Genomes"/>
        </authorList>
    </citation>
    <scope>NUCLEOTIDE SEQUENCE</scope>
    <source>
        <strain evidence="3">DSM 44074</strain>
    </source>
</reference>
<dbReference type="PANTHER" id="PTHR13847">
    <property type="entry name" value="SARCOSINE DEHYDROGENASE-RELATED"/>
    <property type="match status" value="1"/>
</dbReference>
<dbReference type="Pfam" id="PF01266">
    <property type="entry name" value="DAO"/>
    <property type="match status" value="1"/>
</dbReference>
<dbReference type="PANTHER" id="PTHR13847:SF289">
    <property type="entry name" value="GLYCINE OXIDASE"/>
    <property type="match status" value="1"/>
</dbReference>
<proteinExistence type="predicted"/>
<evidence type="ECO:0000313" key="4">
    <source>
        <dbReference type="Proteomes" id="UP000028864"/>
    </source>
</evidence>
<reference evidence="3" key="2">
    <citation type="submission" date="2015-09" db="EMBL/GenBank/DDBJ databases">
        <title>Draft genome sequence of Mycobacterium neoaurum DSM 44074.</title>
        <authorList>
            <person name="Croce O."/>
            <person name="Robert C."/>
            <person name="Raoult D."/>
            <person name="Drancourt M."/>
        </authorList>
    </citation>
    <scope>NUCLEOTIDE SEQUENCE</scope>
    <source>
        <strain evidence="3">DSM 44074</strain>
    </source>
</reference>
<organism evidence="3 4">
    <name type="scientific">Mycolicibacterium neoaurum</name>
    <name type="common">Mycobacterium neoaurum</name>
    <dbReference type="NCBI Taxonomy" id="1795"/>
    <lineage>
        <taxon>Bacteria</taxon>
        <taxon>Bacillati</taxon>
        <taxon>Actinomycetota</taxon>
        <taxon>Actinomycetes</taxon>
        <taxon>Mycobacteriales</taxon>
        <taxon>Mycobacteriaceae</taxon>
        <taxon>Mycolicibacterium</taxon>
    </lineage>
</organism>
<dbReference type="GO" id="GO:0016491">
    <property type="term" value="F:oxidoreductase activity"/>
    <property type="evidence" value="ECO:0007669"/>
    <property type="project" value="UniProtKB-KW"/>
</dbReference>
<protein>
    <submittedName>
        <fullName evidence="3">Glycine/D-amino acid oxidase, deaminating</fullName>
    </submittedName>
</protein>
<dbReference type="InterPro" id="IPR006076">
    <property type="entry name" value="FAD-dep_OxRdtase"/>
</dbReference>
<dbReference type="Proteomes" id="UP000028864">
    <property type="component" value="Unassembled WGS sequence"/>
</dbReference>
<dbReference type="AlphaFoldDB" id="A0AAV2WG94"/>
<dbReference type="EMBL" id="LK021337">
    <property type="protein sequence ID" value="CDQ43212.1"/>
    <property type="molecule type" value="Genomic_DNA"/>
</dbReference>
<dbReference type="InterPro" id="IPR036188">
    <property type="entry name" value="FAD/NAD-bd_sf"/>
</dbReference>
<name>A0AAV2WG94_MYCNE</name>
<evidence type="ECO:0000259" key="2">
    <source>
        <dbReference type="Pfam" id="PF01266"/>
    </source>
</evidence>
<feature type="domain" description="FAD dependent oxidoreductase" evidence="2">
    <location>
        <begin position="18"/>
        <end position="403"/>
    </location>
</feature>
<dbReference type="Gene3D" id="3.50.50.60">
    <property type="entry name" value="FAD/NAD(P)-binding domain"/>
    <property type="match status" value="2"/>
</dbReference>
<accession>A0AAV2WG94</accession>
<gene>
    <name evidence="3" type="ORF">BN1047_01076</name>
</gene>
<keyword evidence="1" id="KW-0560">Oxidoreductase</keyword>
<dbReference type="GO" id="GO:0005737">
    <property type="term" value="C:cytoplasm"/>
    <property type="evidence" value="ECO:0007669"/>
    <property type="project" value="TreeGrafter"/>
</dbReference>
<dbReference type="SUPFAM" id="SSF54373">
    <property type="entry name" value="FAD-linked reductases, C-terminal domain"/>
    <property type="match status" value="1"/>
</dbReference>
<dbReference type="SUPFAM" id="SSF51971">
    <property type="entry name" value="Nucleotide-binding domain"/>
    <property type="match status" value="1"/>
</dbReference>